<accession>A0A832ZFS0</accession>
<evidence type="ECO:0000313" key="2">
    <source>
        <dbReference type="Proteomes" id="UP000653692"/>
    </source>
</evidence>
<dbReference type="GO" id="GO:0009116">
    <property type="term" value="P:nucleoside metabolic process"/>
    <property type="evidence" value="ECO:0007669"/>
    <property type="project" value="InterPro"/>
</dbReference>
<dbReference type="GO" id="GO:0017061">
    <property type="term" value="F:S-methyl-5-thioadenosine phosphorylase activity"/>
    <property type="evidence" value="ECO:0007669"/>
    <property type="project" value="UniProtKB-EC"/>
</dbReference>
<evidence type="ECO:0000313" key="1">
    <source>
        <dbReference type="EMBL" id="HIP89383.1"/>
    </source>
</evidence>
<feature type="non-terminal residue" evidence="1">
    <location>
        <position position="1"/>
    </location>
</feature>
<dbReference type="InterPro" id="IPR035994">
    <property type="entry name" value="Nucleoside_phosphorylase_sf"/>
</dbReference>
<proteinExistence type="predicted"/>
<dbReference type="EC" id="2.4.2.28" evidence="1"/>
<dbReference type="Proteomes" id="UP000653692">
    <property type="component" value="Unassembled WGS sequence"/>
</dbReference>
<dbReference type="EMBL" id="DQUR01000186">
    <property type="protein sequence ID" value="HIP89383.1"/>
    <property type="molecule type" value="Genomic_DNA"/>
</dbReference>
<keyword evidence="1" id="KW-0328">Glycosyltransferase</keyword>
<name>A0A832ZFS0_9EURY</name>
<dbReference type="SUPFAM" id="SSF53167">
    <property type="entry name" value="Purine and uridine phosphorylases"/>
    <property type="match status" value="1"/>
</dbReference>
<protein>
    <submittedName>
        <fullName evidence="1">S-methyl-5'-thioadenosine phosphorylase</fullName>
        <ecNumber evidence="1">2.4.2.28</ecNumber>
    </submittedName>
</protein>
<gene>
    <name evidence="1" type="ORF">EYH24_05560</name>
</gene>
<reference evidence="1" key="1">
    <citation type="journal article" date="2020" name="ISME J.">
        <title>Gammaproteobacteria mediating utilization of methyl-, sulfur- and petroleum organic compounds in deep ocean hydrothermal plumes.</title>
        <authorList>
            <person name="Zhou Z."/>
            <person name="Liu Y."/>
            <person name="Pan J."/>
            <person name="Cron B.R."/>
            <person name="Toner B.M."/>
            <person name="Anantharaman K."/>
            <person name="Breier J.A."/>
            <person name="Dick G.J."/>
            <person name="Li M."/>
        </authorList>
    </citation>
    <scope>NUCLEOTIDE SEQUENCE</scope>
    <source>
        <strain evidence="1">SZUA-1476</strain>
    </source>
</reference>
<keyword evidence="1" id="KW-0808">Transferase</keyword>
<sequence length="48" mass="5518">QKLTHAEVVELMARKSEEIRYLLMKAIEYIPKERHCTCKDALKGATGD</sequence>
<organism evidence="1 2">
    <name type="scientific">Thermococcus paralvinellae</name>
    <dbReference type="NCBI Taxonomy" id="582419"/>
    <lineage>
        <taxon>Archaea</taxon>
        <taxon>Methanobacteriati</taxon>
        <taxon>Methanobacteriota</taxon>
        <taxon>Thermococci</taxon>
        <taxon>Thermococcales</taxon>
        <taxon>Thermococcaceae</taxon>
        <taxon>Thermococcus</taxon>
    </lineage>
</organism>
<comment type="caution">
    <text evidence="1">The sequence shown here is derived from an EMBL/GenBank/DDBJ whole genome shotgun (WGS) entry which is preliminary data.</text>
</comment>
<dbReference type="AlphaFoldDB" id="A0A832ZFS0"/>
<dbReference type="Gene3D" id="3.40.50.1580">
    <property type="entry name" value="Nucleoside phosphorylase domain"/>
    <property type="match status" value="1"/>
</dbReference>